<comment type="caution">
    <text evidence="3">The sequence shown here is derived from an EMBL/GenBank/DDBJ whole genome shotgun (WGS) entry which is preliminary data.</text>
</comment>
<keyword evidence="4" id="KW-1185">Reference proteome</keyword>
<evidence type="ECO:0000313" key="4">
    <source>
        <dbReference type="Proteomes" id="UP000554342"/>
    </source>
</evidence>
<evidence type="ECO:0000256" key="1">
    <source>
        <dbReference type="SAM" id="MobiDB-lite"/>
    </source>
</evidence>
<dbReference type="Proteomes" id="UP000554342">
    <property type="component" value="Unassembled WGS sequence"/>
</dbReference>
<accession>A0A840YU68</accession>
<dbReference type="NCBIfam" id="TIGR03015">
    <property type="entry name" value="pepcterm_ATPase"/>
    <property type="match status" value="1"/>
</dbReference>
<dbReference type="PANTHER" id="PTHR35894">
    <property type="entry name" value="GENERAL SECRETION PATHWAY PROTEIN A-RELATED"/>
    <property type="match status" value="1"/>
</dbReference>
<dbReference type="InterPro" id="IPR027417">
    <property type="entry name" value="P-loop_NTPase"/>
</dbReference>
<evidence type="ECO:0000313" key="3">
    <source>
        <dbReference type="EMBL" id="MBB5717181.1"/>
    </source>
</evidence>
<reference evidence="3 4" key="1">
    <citation type="submission" date="2020-08" db="EMBL/GenBank/DDBJ databases">
        <title>Genomic Encyclopedia of Type Strains, Phase IV (KMG-IV): sequencing the most valuable type-strain genomes for metagenomic binning, comparative biology and taxonomic classification.</title>
        <authorList>
            <person name="Goeker M."/>
        </authorList>
    </citation>
    <scope>NUCLEOTIDE SEQUENCE [LARGE SCALE GENOMIC DNA]</scope>
    <source>
        <strain evidence="3 4">DSM 27203</strain>
    </source>
</reference>
<dbReference type="EMBL" id="JACIJI010000001">
    <property type="protein sequence ID" value="MBB5717181.1"/>
    <property type="molecule type" value="Genomic_DNA"/>
</dbReference>
<dbReference type="AlphaFoldDB" id="A0A840YU68"/>
<name>A0A840YU68_9SPHN</name>
<protein>
    <submittedName>
        <fullName evidence="3">Putative secretion ATPase (PEP-CTERM system associated)</fullName>
    </submittedName>
</protein>
<feature type="region of interest" description="Disordered" evidence="1">
    <location>
        <begin position="271"/>
        <end position="298"/>
    </location>
</feature>
<evidence type="ECO:0000259" key="2">
    <source>
        <dbReference type="SMART" id="SM00382"/>
    </source>
</evidence>
<dbReference type="InterPro" id="IPR003593">
    <property type="entry name" value="AAA+_ATPase"/>
</dbReference>
<organism evidence="3 4">
    <name type="scientific">Stakelama sediminis</name>
    <dbReference type="NCBI Taxonomy" id="463200"/>
    <lineage>
        <taxon>Bacteria</taxon>
        <taxon>Pseudomonadati</taxon>
        <taxon>Pseudomonadota</taxon>
        <taxon>Alphaproteobacteria</taxon>
        <taxon>Sphingomonadales</taxon>
        <taxon>Sphingomonadaceae</taxon>
        <taxon>Stakelama</taxon>
    </lineage>
</organism>
<dbReference type="Pfam" id="PF13401">
    <property type="entry name" value="AAA_22"/>
    <property type="match status" value="1"/>
</dbReference>
<dbReference type="InterPro" id="IPR017466">
    <property type="entry name" value="XrtA-assoc_ATPase-like"/>
</dbReference>
<dbReference type="InterPro" id="IPR052026">
    <property type="entry name" value="ExeA_AAA_ATPase_DNA-bind"/>
</dbReference>
<proteinExistence type="predicted"/>
<dbReference type="InterPro" id="IPR049945">
    <property type="entry name" value="AAA_22"/>
</dbReference>
<sequence>MTMYDEYYGLTGRPFQLTPDAKFWFDTTSHKKAMAYLGYGLSQGEGFIVITGDPGTGKTTLVGHLMEQIDPEQLNVIRIVTTQIETQDLLHMIAAGLGVDTSGLAKAQQLAAIERGLHGVARTGRRTLLIVDEAQSLPASSLEELRMLSNFQLGGHALLQIFLLGQPEFRAALHGGDRLEQLRQRVIAIHHLEPMDEHELEAYLAHRLTVVGWQGNPDFSADALEAMYRWSGGIPRRVNQLASRLMLFGALEEIQTFTGEDVMHVTADFDSDMPDRAEEPTQPMPMSMRSDSGQGEAKLPEDVERQLADMAARLDEQDKALRRVLTLLVDWVEGDAAQPDLSMLRDAG</sequence>
<dbReference type="SUPFAM" id="SSF52540">
    <property type="entry name" value="P-loop containing nucleoside triphosphate hydrolases"/>
    <property type="match status" value="1"/>
</dbReference>
<dbReference type="Gene3D" id="3.40.50.300">
    <property type="entry name" value="P-loop containing nucleotide triphosphate hydrolases"/>
    <property type="match status" value="1"/>
</dbReference>
<dbReference type="PANTHER" id="PTHR35894:SF1">
    <property type="entry name" value="PHOSPHORIBULOKINASE _ URIDINE KINASE FAMILY"/>
    <property type="match status" value="1"/>
</dbReference>
<feature type="domain" description="AAA+ ATPase" evidence="2">
    <location>
        <begin position="44"/>
        <end position="218"/>
    </location>
</feature>
<dbReference type="GO" id="GO:0016887">
    <property type="term" value="F:ATP hydrolysis activity"/>
    <property type="evidence" value="ECO:0007669"/>
    <property type="project" value="InterPro"/>
</dbReference>
<dbReference type="SMART" id="SM00382">
    <property type="entry name" value="AAA"/>
    <property type="match status" value="1"/>
</dbReference>
<gene>
    <name evidence="3" type="ORF">FHR23_000088</name>
</gene>